<keyword evidence="4" id="KW-1185">Reference proteome</keyword>
<evidence type="ECO:0000256" key="1">
    <source>
        <dbReference type="SAM" id="MobiDB-lite"/>
    </source>
</evidence>
<protein>
    <submittedName>
        <fullName evidence="3">Uncharacterized protein</fullName>
    </submittedName>
</protein>
<keyword evidence="2" id="KW-1133">Transmembrane helix</keyword>
<keyword evidence="2" id="KW-0812">Transmembrane</keyword>
<dbReference type="InParanoid" id="C7QGN8"/>
<name>C7QGN8_CATAD</name>
<organism evidence="3 4">
    <name type="scientific">Catenulispora acidiphila (strain DSM 44928 / JCM 14897 / NBRC 102108 / NRRL B-24433 / ID139908)</name>
    <dbReference type="NCBI Taxonomy" id="479433"/>
    <lineage>
        <taxon>Bacteria</taxon>
        <taxon>Bacillati</taxon>
        <taxon>Actinomycetota</taxon>
        <taxon>Actinomycetes</taxon>
        <taxon>Catenulisporales</taxon>
        <taxon>Catenulisporaceae</taxon>
        <taxon>Catenulispora</taxon>
    </lineage>
</organism>
<proteinExistence type="predicted"/>
<evidence type="ECO:0000256" key="2">
    <source>
        <dbReference type="SAM" id="Phobius"/>
    </source>
</evidence>
<gene>
    <name evidence="3" type="ordered locus">Caci_6061</name>
</gene>
<dbReference type="EMBL" id="CP001700">
    <property type="protein sequence ID" value="ACU74918.1"/>
    <property type="molecule type" value="Genomic_DNA"/>
</dbReference>
<feature type="transmembrane region" description="Helical" evidence="2">
    <location>
        <begin position="225"/>
        <end position="243"/>
    </location>
</feature>
<evidence type="ECO:0000313" key="3">
    <source>
        <dbReference type="EMBL" id="ACU74918.1"/>
    </source>
</evidence>
<dbReference type="KEGG" id="cai:Caci_6061"/>
<dbReference type="STRING" id="479433.Caci_6061"/>
<feature type="transmembrane region" description="Helical" evidence="2">
    <location>
        <begin position="194"/>
        <end position="213"/>
    </location>
</feature>
<feature type="region of interest" description="Disordered" evidence="1">
    <location>
        <begin position="129"/>
        <end position="150"/>
    </location>
</feature>
<reference evidence="3 4" key="1">
    <citation type="journal article" date="2009" name="Stand. Genomic Sci.">
        <title>Complete genome sequence of Catenulispora acidiphila type strain (ID 139908).</title>
        <authorList>
            <person name="Copeland A."/>
            <person name="Lapidus A."/>
            <person name="Glavina Del Rio T."/>
            <person name="Nolan M."/>
            <person name="Lucas S."/>
            <person name="Chen F."/>
            <person name="Tice H."/>
            <person name="Cheng J.F."/>
            <person name="Bruce D."/>
            <person name="Goodwin L."/>
            <person name="Pitluck S."/>
            <person name="Mikhailova N."/>
            <person name="Pati A."/>
            <person name="Ivanova N."/>
            <person name="Mavromatis K."/>
            <person name="Chen A."/>
            <person name="Palaniappan K."/>
            <person name="Chain P."/>
            <person name="Land M."/>
            <person name="Hauser L."/>
            <person name="Chang Y.J."/>
            <person name="Jeffries C.D."/>
            <person name="Chertkov O."/>
            <person name="Brettin T."/>
            <person name="Detter J.C."/>
            <person name="Han C."/>
            <person name="Ali Z."/>
            <person name="Tindall B.J."/>
            <person name="Goker M."/>
            <person name="Bristow J."/>
            <person name="Eisen J.A."/>
            <person name="Markowitz V."/>
            <person name="Hugenholtz P."/>
            <person name="Kyrpides N.C."/>
            <person name="Klenk H.P."/>
        </authorList>
    </citation>
    <scope>NUCLEOTIDE SEQUENCE [LARGE SCALE GENOMIC DNA]</scope>
    <source>
        <strain evidence="4">DSM 44928 / JCM 14897 / NBRC 102108 / NRRL B-24433 / ID139908</strain>
    </source>
</reference>
<feature type="compositionally biased region" description="Low complexity" evidence="1">
    <location>
        <begin position="40"/>
        <end position="56"/>
    </location>
</feature>
<feature type="compositionally biased region" description="Basic and acidic residues" evidence="1">
    <location>
        <begin position="101"/>
        <end position="116"/>
    </location>
</feature>
<evidence type="ECO:0000313" key="4">
    <source>
        <dbReference type="Proteomes" id="UP000000851"/>
    </source>
</evidence>
<dbReference type="HOGENOM" id="CLU_1064320_0_0_11"/>
<dbReference type="AlphaFoldDB" id="C7QGN8"/>
<dbReference type="Proteomes" id="UP000000851">
    <property type="component" value="Chromosome"/>
</dbReference>
<feature type="compositionally biased region" description="Basic and acidic residues" evidence="1">
    <location>
        <begin position="69"/>
        <end position="84"/>
    </location>
</feature>
<feature type="region of interest" description="Disordered" evidence="1">
    <location>
        <begin position="1"/>
        <end position="116"/>
    </location>
</feature>
<accession>C7QGN8</accession>
<keyword evidence="2" id="KW-0472">Membrane</keyword>
<sequence length="261" mass="28163">MPEAWNSSGGSPGWGIDVSTASEQPGPGLPEEPVESIESADAPAEEVATAAGGAADLPSDLPDRTGLIGRDEPADRTDRTESARSTESAGSTRGEPAEPSAEDRAAEPETEEERVARERVEFDKLVAAFHGESAPDPQPHRPETPGPRKIVRYPVLDPRPDWGQEIHEPTDETTADPLDYVEHYEQPDPPLPQVAAATLASWTMLLGGVAFLVLHTLLKWETPEYMGWLAVIGIFGGVITLVMRMKPDRDEYDDPDNGAVV</sequence>